<proteinExistence type="predicted"/>
<protein>
    <submittedName>
        <fullName evidence="1">Uncharacterized protein</fullName>
    </submittedName>
</protein>
<evidence type="ECO:0000313" key="1">
    <source>
        <dbReference type="EMBL" id="GEM83601.1"/>
    </source>
</evidence>
<dbReference type="Proteomes" id="UP000321197">
    <property type="component" value="Unassembled WGS sequence"/>
</dbReference>
<name>A0A511R1W6_9DEIN</name>
<sequence length="148" mass="16758">MLLLLVVGLLAWALGAGRSLPLPQSEQAQRLELALAEIRQQSQGLSHLREPLKQVRQYGRDLRKLLPRLAELEHFLAKPGTEGPTRDRLLARYHELNQSFERGVEYLERLGAELVLVLGIEEPPALAELPLFLIELREVLHPPATARR</sequence>
<evidence type="ECO:0000313" key="2">
    <source>
        <dbReference type="Proteomes" id="UP000321197"/>
    </source>
</evidence>
<dbReference type="AlphaFoldDB" id="A0A511R1W6"/>
<organism evidence="1 2">
    <name type="scientific">Meiothermus hypogaeus NBRC 106114</name>
    <dbReference type="NCBI Taxonomy" id="1227553"/>
    <lineage>
        <taxon>Bacteria</taxon>
        <taxon>Thermotogati</taxon>
        <taxon>Deinococcota</taxon>
        <taxon>Deinococci</taxon>
        <taxon>Thermales</taxon>
        <taxon>Thermaceae</taxon>
        <taxon>Meiothermus</taxon>
    </lineage>
</organism>
<dbReference type="EMBL" id="BJXL01000052">
    <property type="protein sequence ID" value="GEM83601.1"/>
    <property type="molecule type" value="Genomic_DNA"/>
</dbReference>
<reference evidence="1 2" key="1">
    <citation type="submission" date="2019-07" db="EMBL/GenBank/DDBJ databases">
        <title>Whole genome shotgun sequence of Meiothermus hypogaeus NBRC 106114.</title>
        <authorList>
            <person name="Hosoyama A."/>
            <person name="Uohara A."/>
            <person name="Ohji S."/>
            <person name="Ichikawa N."/>
        </authorList>
    </citation>
    <scope>NUCLEOTIDE SEQUENCE [LARGE SCALE GENOMIC DNA]</scope>
    <source>
        <strain evidence="1 2">NBRC 106114</strain>
    </source>
</reference>
<gene>
    <name evidence="1" type="ORF">MHY01S_17670</name>
</gene>
<comment type="caution">
    <text evidence="1">The sequence shown here is derived from an EMBL/GenBank/DDBJ whole genome shotgun (WGS) entry which is preliminary data.</text>
</comment>
<accession>A0A511R1W6</accession>